<accession>A0ABW8HLR1</accession>
<protein>
    <submittedName>
        <fullName evidence="2">Type I-E CRISPR-associated protein Cse1/CasA</fullName>
    </submittedName>
</protein>
<evidence type="ECO:0000313" key="3">
    <source>
        <dbReference type="Proteomes" id="UP001617907"/>
    </source>
</evidence>
<feature type="region of interest" description="Disordered" evidence="1">
    <location>
        <begin position="229"/>
        <end position="248"/>
    </location>
</feature>
<gene>
    <name evidence="2" type="primary">casA</name>
    <name evidence="2" type="synonym">cse1</name>
    <name evidence="2" type="ORF">ACIQFM_35330</name>
</gene>
<sequence>MSALPPPTTTPFSAADNPWIDVRTGGQYDQVGLRSLFLDAHRIDDLALPQPPAASALLRIAAAITARITGLDDPELTASQWNALRRSRLAKGRFDPDAVHTYFDQYVWDVFDPVRPWLQTPSLRTECDHSTGINAFVPGRPAGRNFAWFSPHGHHTAEPVPTAEALQILLIHHYYGRSGTGTPRTQDGTTGGKQTSGPLRSSVSFHPLGRTLHETLLAGVPAFTGDDQPPGADSCPWEVSTPPDSQATLHGPVTWPGRQLTGLSRHAILLVPGDDGTTVTDAYLTWATQEDKPITTDPYLAYRIIPETKKVDQRRIIHRADASRAWWRDLETLLLAPDEHGTQCRPAIFDTLNDLPEPLRRSLRIRVHGFDQDGQAVDHQWYTAITPPLLNWTQEHDPAKAQRIAECCREAEQAAQRLQTVAKKAWDTAMRSRRRTTPPPWVNKSLTRYWPKAETVFWQLLEEPDTPAPAAFAAAAAAALRETTEAARTRQTSAARAVAHAVQDLYRRSATPRKAA</sequence>
<evidence type="ECO:0000256" key="1">
    <source>
        <dbReference type="SAM" id="MobiDB-lite"/>
    </source>
</evidence>
<dbReference type="RefSeq" id="WP_350892268.1">
    <property type="nucleotide sequence ID" value="NZ_JBEOTR010000036.1"/>
</dbReference>
<evidence type="ECO:0000313" key="2">
    <source>
        <dbReference type="EMBL" id="MFJ6041507.1"/>
    </source>
</evidence>
<dbReference type="EMBL" id="JBIVPC010000031">
    <property type="protein sequence ID" value="MFJ6041507.1"/>
    <property type="molecule type" value="Genomic_DNA"/>
</dbReference>
<name>A0ABW8HLR1_9ACTN</name>
<dbReference type="InterPro" id="IPR013381">
    <property type="entry name" value="CRISPR-assoc_prot_Cse1"/>
</dbReference>
<dbReference type="Proteomes" id="UP001617907">
    <property type="component" value="Unassembled WGS sequence"/>
</dbReference>
<feature type="region of interest" description="Disordered" evidence="1">
    <location>
        <begin position="179"/>
        <end position="202"/>
    </location>
</feature>
<keyword evidence="3" id="KW-1185">Reference proteome</keyword>
<reference evidence="2 3" key="1">
    <citation type="submission" date="2024-10" db="EMBL/GenBank/DDBJ databases">
        <title>The Natural Products Discovery Center: Release of the First 8490 Sequenced Strains for Exploring Actinobacteria Biosynthetic Diversity.</title>
        <authorList>
            <person name="Kalkreuter E."/>
            <person name="Kautsar S.A."/>
            <person name="Yang D."/>
            <person name="Bader C.D."/>
            <person name="Teijaro C.N."/>
            <person name="Fluegel L."/>
            <person name="Davis C.M."/>
            <person name="Simpson J.R."/>
            <person name="Lauterbach L."/>
            <person name="Steele A.D."/>
            <person name="Gui C."/>
            <person name="Meng S."/>
            <person name="Li G."/>
            <person name="Viehrig K."/>
            <person name="Ye F."/>
            <person name="Su P."/>
            <person name="Kiefer A.F."/>
            <person name="Nichols A."/>
            <person name="Cepeda A.J."/>
            <person name="Yan W."/>
            <person name="Fan B."/>
            <person name="Jiang Y."/>
            <person name="Adhikari A."/>
            <person name="Zheng C.-J."/>
            <person name="Schuster L."/>
            <person name="Cowan T.M."/>
            <person name="Smanski M.J."/>
            <person name="Chevrette M.G."/>
            <person name="De Carvalho L.P.S."/>
            <person name="Shen B."/>
        </authorList>
    </citation>
    <scope>NUCLEOTIDE SEQUENCE [LARGE SCALE GENOMIC DNA]</scope>
    <source>
        <strain evidence="2 3">NPDC093086</strain>
    </source>
</reference>
<dbReference type="Pfam" id="PF09481">
    <property type="entry name" value="CRISPR_Cse1"/>
    <property type="match status" value="1"/>
</dbReference>
<comment type="caution">
    <text evidence="2">The sequence shown here is derived from an EMBL/GenBank/DDBJ whole genome shotgun (WGS) entry which is preliminary data.</text>
</comment>
<dbReference type="NCBIfam" id="TIGR02547">
    <property type="entry name" value="casA_cse1"/>
    <property type="match status" value="1"/>
</dbReference>
<organism evidence="2 3">
    <name type="scientific">Streptomyces ardesiacus</name>
    <dbReference type="NCBI Taxonomy" id="285564"/>
    <lineage>
        <taxon>Bacteria</taxon>
        <taxon>Bacillati</taxon>
        <taxon>Actinomycetota</taxon>
        <taxon>Actinomycetes</taxon>
        <taxon>Kitasatosporales</taxon>
        <taxon>Streptomycetaceae</taxon>
        <taxon>Streptomyces</taxon>
    </lineage>
</organism>
<proteinExistence type="predicted"/>
<feature type="compositionally biased region" description="Polar residues" evidence="1">
    <location>
        <begin position="180"/>
        <end position="202"/>
    </location>
</feature>